<evidence type="ECO:0000256" key="1">
    <source>
        <dbReference type="SAM" id="MobiDB-lite"/>
    </source>
</evidence>
<protein>
    <recommendedName>
        <fullName evidence="4">Reverse transcriptase zinc-binding domain-containing protein</fullName>
    </recommendedName>
</protein>
<dbReference type="EMBL" id="KV427366">
    <property type="protein sequence ID" value="KZV77913.1"/>
    <property type="molecule type" value="Genomic_DNA"/>
</dbReference>
<organism evidence="2 3">
    <name type="scientific">Exidia glandulosa HHB12029</name>
    <dbReference type="NCBI Taxonomy" id="1314781"/>
    <lineage>
        <taxon>Eukaryota</taxon>
        <taxon>Fungi</taxon>
        <taxon>Dikarya</taxon>
        <taxon>Basidiomycota</taxon>
        <taxon>Agaricomycotina</taxon>
        <taxon>Agaricomycetes</taxon>
        <taxon>Auriculariales</taxon>
        <taxon>Exidiaceae</taxon>
        <taxon>Exidia</taxon>
    </lineage>
</organism>
<accession>A0A166MDK5</accession>
<keyword evidence="3" id="KW-1185">Reference proteome</keyword>
<gene>
    <name evidence="2" type="ORF">EXIGLDRAFT_693775</name>
</gene>
<dbReference type="STRING" id="1314781.A0A166MDK5"/>
<proteinExistence type="predicted"/>
<dbReference type="OrthoDB" id="3051324at2759"/>
<dbReference type="AlphaFoldDB" id="A0A166MDK5"/>
<reference evidence="2 3" key="1">
    <citation type="journal article" date="2016" name="Mol. Biol. Evol.">
        <title>Comparative Genomics of Early-Diverging Mushroom-Forming Fungi Provides Insights into the Origins of Lignocellulose Decay Capabilities.</title>
        <authorList>
            <person name="Nagy L.G."/>
            <person name="Riley R."/>
            <person name="Tritt A."/>
            <person name="Adam C."/>
            <person name="Daum C."/>
            <person name="Floudas D."/>
            <person name="Sun H."/>
            <person name="Yadav J.S."/>
            <person name="Pangilinan J."/>
            <person name="Larsson K.H."/>
            <person name="Matsuura K."/>
            <person name="Barry K."/>
            <person name="Labutti K."/>
            <person name="Kuo R."/>
            <person name="Ohm R.A."/>
            <person name="Bhattacharya S.S."/>
            <person name="Shirouzu T."/>
            <person name="Yoshinaga Y."/>
            <person name="Martin F.M."/>
            <person name="Grigoriev I.V."/>
            <person name="Hibbett D.S."/>
        </authorList>
    </citation>
    <scope>NUCLEOTIDE SEQUENCE [LARGE SCALE GENOMIC DNA]</scope>
    <source>
        <strain evidence="2 3">HHB12029</strain>
    </source>
</reference>
<evidence type="ECO:0008006" key="4">
    <source>
        <dbReference type="Google" id="ProtNLM"/>
    </source>
</evidence>
<feature type="compositionally biased region" description="Acidic residues" evidence="1">
    <location>
        <begin position="277"/>
        <end position="286"/>
    </location>
</feature>
<dbReference type="InParanoid" id="A0A166MDK5"/>
<evidence type="ECO:0000313" key="3">
    <source>
        <dbReference type="Proteomes" id="UP000077266"/>
    </source>
</evidence>
<name>A0A166MDK5_EXIGL</name>
<feature type="non-terminal residue" evidence="2">
    <location>
        <position position="1"/>
    </location>
</feature>
<dbReference type="Proteomes" id="UP000077266">
    <property type="component" value="Unassembled WGS sequence"/>
</dbReference>
<feature type="region of interest" description="Disordered" evidence="1">
    <location>
        <begin position="267"/>
        <end position="286"/>
    </location>
</feature>
<sequence>TRSQRCVLFSETGLAPIRWRRLELQLEYLQHCLSLPDSHLAHSAAKELVVLHAAGRKGWMSKLEDDLQALRVTVPANWDAAAVTHLIARLNTAIHSASALEIAESSKLDLLQTRANYRNGDTRRPPAMAFRDYLRVASRELRVALTKLLLSDHPLAVERLRWRNGRTYDIPRAMRLCRFCNQDLEDTLHALFVCRSSDDLVASRRSFWARVTHLGGTADLQTLRTMAHSDLFHYLCASETGAEVLGFHAVQTLAAYSRTPMKIPTKRDVESHNIDASDVDDDDDTS</sequence>
<evidence type="ECO:0000313" key="2">
    <source>
        <dbReference type="EMBL" id="KZV77913.1"/>
    </source>
</evidence>